<proteinExistence type="predicted"/>
<organism evidence="1 2">
    <name type="scientific">Portunus trituberculatus</name>
    <name type="common">Swimming crab</name>
    <name type="synonym">Neptunus trituberculatus</name>
    <dbReference type="NCBI Taxonomy" id="210409"/>
    <lineage>
        <taxon>Eukaryota</taxon>
        <taxon>Metazoa</taxon>
        <taxon>Ecdysozoa</taxon>
        <taxon>Arthropoda</taxon>
        <taxon>Crustacea</taxon>
        <taxon>Multicrustacea</taxon>
        <taxon>Malacostraca</taxon>
        <taxon>Eumalacostraca</taxon>
        <taxon>Eucarida</taxon>
        <taxon>Decapoda</taxon>
        <taxon>Pleocyemata</taxon>
        <taxon>Brachyura</taxon>
        <taxon>Eubrachyura</taxon>
        <taxon>Portunoidea</taxon>
        <taxon>Portunidae</taxon>
        <taxon>Portuninae</taxon>
        <taxon>Portunus</taxon>
    </lineage>
</organism>
<gene>
    <name evidence="1" type="ORF">E2C01_041822</name>
</gene>
<comment type="caution">
    <text evidence="1">The sequence shown here is derived from an EMBL/GenBank/DDBJ whole genome shotgun (WGS) entry which is preliminary data.</text>
</comment>
<evidence type="ECO:0000313" key="2">
    <source>
        <dbReference type="Proteomes" id="UP000324222"/>
    </source>
</evidence>
<name>A0A5B7FRQ7_PORTR</name>
<dbReference type="Proteomes" id="UP000324222">
    <property type="component" value="Unassembled WGS sequence"/>
</dbReference>
<keyword evidence="2" id="KW-1185">Reference proteome</keyword>
<accession>A0A5B7FRQ7</accession>
<dbReference type="AlphaFoldDB" id="A0A5B7FRQ7"/>
<reference evidence="1 2" key="1">
    <citation type="submission" date="2019-05" db="EMBL/GenBank/DDBJ databases">
        <title>Another draft genome of Portunus trituberculatus and its Hox gene families provides insights of decapod evolution.</title>
        <authorList>
            <person name="Jeong J.-H."/>
            <person name="Song I."/>
            <person name="Kim S."/>
            <person name="Choi T."/>
            <person name="Kim D."/>
            <person name="Ryu S."/>
            <person name="Kim W."/>
        </authorList>
    </citation>
    <scope>NUCLEOTIDE SEQUENCE [LARGE SCALE GENOMIC DNA]</scope>
    <source>
        <tissue evidence="1">Muscle</tissue>
    </source>
</reference>
<evidence type="ECO:0000313" key="1">
    <source>
        <dbReference type="EMBL" id="MPC48057.1"/>
    </source>
</evidence>
<protein>
    <submittedName>
        <fullName evidence="1">Uncharacterized protein</fullName>
    </submittedName>
</protein>
<sequence>MAPGVTSQQMNSNNARLTHYKKWPIDGVIAVADNCKEVWLMLVNTVSCISEQVCIFQYLRHK</sequence>
<dbReference type="EMBL" id="VSRR010008080">
    <property type="protein sequence ID" value="MPC48057.1"/>
    <property type="molecule type" value="Genomic_DNA"/>
</dbReference>